<sequence length="259" mass="27124">MSGEFSGKVAAITGAARGIGDAVAARLIEEGATVFSLDLGDPDDARDGVTYLTANVGDAASVADAFRQIDDMAGHIDILVNNAGVQRVNLAENMTPEDWHLVLDTHLTGTFLCCAEAIRRMRARGKGGAIVNVASVAAIVGIPGRGPYSAAKAGVEGLTRVYATETAAANIRVNAVAPGSTRTKLIDQGIKDGSIRSEWQEERIPMGRLAEPREIADPIVYLASDRASYVTGQTLVVDGGWTVQGMVHIADWLQPPASG</sequence>
<comment type="similarity">
    <text evidence="1">Belongs to the short-chain dehydrogenases/reductases (SDR) family.</text>
</comment>
<evidence type="ECO:0000259" key="2">
    <source>
        <dbReference type="SMART" id="SM00822"/>
    </source>
</evidence>
<dbReference type="GO" id="GO:0030497">
    <property type="term" value="P:fatty acid elongation"/>
    <property type="evidence" value="ECO:0007669"/>
    <property type="project" value="TreeGrafter"/>
</dbReference>
<accession>A0A1G6BND4</accession>
<dbReference type="InterPro" id="IPR036291">
    <property type="entry name" value="NAD(P)-bd_dom_sf"/>
</dbReference>
<protein>
    <submittedName>
        <fullName evidence="3">3-oxoacyl-[acyl-carrier protein] reductase</fullName>
    </submittedName>
</protein>
<dbReference type="InterPro" id="IPR057326">
    <property type="entry name" value="KR_dom"/>
</dbReference>
<dbReference type="RefSeq" id="WP_090875942.1">
    <property type="nucleotide sequence ID" value="NZ_FMXQ01000003.1"/>
</dbReference>
<reference evidence="3 4" key="1">
    <citation type="submission" date="2016-10" db="EMBL/GenBank/DDBJ databases">
        <authorList>
            <person name="de Groot N.N."/>
        </authorList>
    </citation>
    <scope>NUCLEOTIDE SEQUENCE [LARGE SCALE GENOMIC DNA]</scope>
    <source>
        <strain evidence="3 4">ATCC 35022</strain>
    </source>
</reference>
<dbReference type="EMBL" id="FMXQ01000003">
    <property type="protein sequence ID" value="SDB22124.1"/>
    <property type="molecule type" value="Genomic_DNA"/>
</dbReference>
<dbReference type="InterPro" id="IPR020904">
    <property type="entry name" value="Sc_DH/Rdtase_CS"/>
</dbReference>
<evidence type="ECO:0000313" key="3">
    <source>
        <dbReference type="EMBL" id="SDB22124.1"/>
    </source>
</evidence>
<feature type="domain" description="Ketoreductase" evidence="2">
    <location>
        <begin position="8"/>
        <end position="174"/>
    </location>
</feature>
<name>A0A1G6BND4_9HYPH</name>
<gene>
    <name evidence="3" type="ORF">SAMN02982931_01656</name>
</gene>
<dbReference type="Pfam" id="PF13561">
    <property type="entry name" value="adh_short_C2"/>
    <property type="match status" value="1"/>
</dbReference>
<dbReference type="PRINTS" id="PR00081">
    <property type="entry name" value="GDHRDH"/>
</dbReference>
<organism evidence="3 4">
    <name type="scientific">Bauldia litoralis</name>
    <dbReference type="NCBI Taxonomy" id="665467"/>
    <lineage>
        <taxon>Bacteria</taxon>
        <taxon>Pseudomonadati</taxon>
        <taxon>Pseudomonadota</taxon>
        <taxon>Alphaproteobacteria</taxon>
        <taxon>Hyphomicrobiales</taxon>
        <taxon>Kaistiaceae</taxon>
        <taxon>Bauldia</taxon>
    </lineage>
</organism>
<dbReference type="PROSITE" id="PS00061">
    <property type="entry name" value="ADH_SHORT"/>
    <property type="match status" value="1"/>
</dbReference>
<dbReference type="OrthoDB" id="9779623at2"/>
<dbReference type="PANTHER" id="PTHR42760">
    <property type="entry name" value="SHORT-CHAIN DEHYDROGENASES/REDUCTASES FAMILY MEMBER"/>
    <property type="match status" value="1"/>
</dbReference>
<dbReference type="Gene3D" id="3.40.50.720">
    <property type="entry name" value="NAD(P)-binding Rossmann-like Domain"/>
    <property type="match status" value="1"/>
</dbReference>
<dbReference type="FunFam" id="3.40.50.720:FF:000084">
    <property type="entry name" value="Short-chain dehydrogenase reductase"/>
    <property type="match status" value="1"/>
</dbReference>
<evidence type="ECO:0000256" key="1">
    <source>
        <dbReference type="ARBA" id="ARBA00006484"/>
    </source>
</evidence>
<dbReference type="PRINTS" id="PR00080">
    <property type="entry name" value="SDRFAMILY"/>
</dbReference>
<dbReference type="STRING" id="665467.SAMN02982931_01656"/>
<keyword evidence="4" id="KW-1185">Reference proteome</keyword>
<dbReference type="InterPro" id="IPR002347">
    <property type="entry name" value="SDR_fam"/>
</dbReference>
<dbReference type="SMART" id="SM00822">
    <property type="entry name" value="PKS_KR"/>
    <property type="match status" value="1"/>
</dbReference>
<dbReference type="AlphaFoldDB" id="A0A1G6BND4"/>
<dbReference type="GO" id="GO:0016616">
    <property type="term" value="F:oxidoreductase activity, acting on the CH-OH group of donors, NAD or NADP as acceptor"/>
    <property type="evidence" value="ECO:0007669"/>
    <property type="project" value="TreeGrafter"/>
</dbReference>
<dbReference type="Proteomes" id="UP000199071">
    <property type="component" value="Unassembled WGS sequence"/>
</dbReference>
<dbReference type="PANTHER" id="PTHR42760:SF129">
    <property type="entry name" value="OXIDOREDUCTASE"/>
    <property type="match status" value="1"/>
</dbReference>
<proteinExistence type="inferred from homology"/>
<evidence type="ECO:0000313" key="4">
    <source>
        <dbReference type="Proteomes" id="UP000199071"/>
    </source>
</evidence>
<dbReference type="SUPFAM" id="SSF51735">
    <property type="entry name" value="NAD(P)-binding Rossmann-fold domains"/>
    <property type="match status" value="1"/>
</dbReference>